<keyword evidence="2" id="KW-1185">Reference proteome</keyword>
<proteinExistence type="predicted"/>
<evidence type="ECO:0000313" key="3">
    <source>
        <dbReference type="WBParaSite" id="TCNE_0000202601-mRNA-1"/>
    </source>
</evidence>
<dbReference type="AlphaFoldDB" id="A0A183U0K6"/>
<evidence type="ECO:0000313" key="1">
    <source>
        <dbReference type="EMBL" id="VDM27287.1"/>
    </source>
</evidence>
<gene>
    <name evidence="1" type="ORF">TCNE_LOCUS2026</name>
</gene>
<name>A0A183U0K6_TOXCA</name>
<organism evidence="2 3">
    <name type="scientific">Toxocara canis</name>
    <name type="common">Canine roundworm</name>
    <dbReference type="NCBI Taxonomy" id="6265"/>
    <lineage>
        <taxon>Eukaryota</taxon>
        <taxon>Metazoa</taxon>
        <taxon>Ecdysozoa</taxon>
        <taxon>Nematoda</taxon>
        <taxon>Chromadorea</taxon>
        <taxon>Rhabditida</taxon>
        <taxon>Spirurina</taxon>
        <taxon>Ascaridomorpha</taxon>
        <taxon>Ascaridoidea</taxon>
        <taxon>Toxocaridae</taxon>
        <taxon>Toxocara</taxon>
    </lineage>
</organism>
<dbReference type="Proteomes" id="UP000050794">
    <property type="component" value="Unassembled WGS sequence"/>
</dbReference>
<sequence length="76" mass="8576">MPPTLQPYSQRIASSSCFRKFKALTLDVVAKCAFALSSDCQNNVRDPFLLHSRNYFDEIRARPGSQKCGFSIGFLK</sequence>
<evidence type="ECO:0000313" key="2">
    <source>
        <dbReference type="Proteomes" id="UP000050794"/>
    </source>
</evidence>
<reference evidence="3" key="1">
    <citation type="submission" date="2016-06" db="UniProtKB">
        <authorList>
            <consortium name="WormBaseParasite"/>
        </authorList>
    </citation>
    <scope>IDENTIFICATION</scope>
</reference>
<protein>
    <submittedName>
        <fullName evidence="1 3">Uncharacterized protein</fullName>
    </submittedName>
</protein>
<dbReference type="WBParaSite" id="TCNE_0000202601-mRNA-1">
    <property type="protein sequence ID" value="TCNE_0000202601-mRNA-1"/>
    <property type="gene ID" value="TCNE_0000202601"/>
</dbReference>
<accession>A0A183U0K6</accession>
<reference evidence="1 2" key="2">
    <citation type="submission" date="2018-11" db="EMBL/GenBank/DDBJ databases">
        <authorList>
            <consortium name="Pathogen Informatics"/>
        </authorList>
    </citation>
    <scope>NUCLEOTIDE SEQUENCE [LARGE SCALE GENOMIC DNA]</scope>
</reference>
<dbReference type="EMBL" id="UYWY01001824">
    <property type="protein sequence ID" value="VDM27287.1"/>
    <property type="molecule type" value="Genomic_DNA"/>
</dbReference>